<comment type="subcellular location">
    <subcellularLocation>
        <location evidence="1">Cell membrane</location>
        <topology evidence="1">Multi-pass membrane protein</topology>
    </subcellularLocation>
</comment>
<accession>A0A351U0Q6</accession>
<protein>
    <submittedName>
        <fullName evidence="9">GumC family protein</fullName>
    </submittedName>
</protein>
<keyword evidence="6" id="KW-0175">Coiled coil</keyword>
<keyword evidence="4 7" id="KW-1133">Transmembrane helix</keyword>
<evidence type="ECO:0000256" key="4">
    <source>
        <dbReference type="ARBA" id="ARBA00022989"/>
    </source>
</evidence>
<gene>
    <name evidence="9" type="ORF">GXY80_14370</name>
</gene>
<evidence type="ECO:0000256" key="3">
    <source>
        <dbReference type="ARBA" id="ARBA00022692"/>
    </source>
</evidence>
<dbReference type="GO" id="GO:0004713">
    <property type="term" value="F:protein tyrosine kinase activity"/>
    <property type="evidence" value="ECO:0007669"/>
    <property type="project" value="TreeGrafter"/>
</dbReference>
<name>A0A351U0Q6_9BACT</name>
<dbReference type="PANTHER" id="PTHR32309">
    <property type="entry name" value="TYROSINE-PROTEIN KINASE"/>
    <property type="match status" value="1"/>
</dbReference>
<evidence type="ECO:0000256" key="1">
    <source>
        <dbReference type="ARBA" id="ARBA00004651"/>
    </source>
</evidence>
<evidence type="ECO:0000313" key="9">
    <source>
        <dbReference type="EMBL" id="NLW36643.1"/>
    </source>
</evidence>
<dbReference type="EMBL" id="JAAYEE010000277">
    <property type="protein sequence ID" value="NLW36643.1"/>
    <property type="molecule type" value="Genomic_DNA"/>
</dbReference>
<evidence type="ECO:0000259" key="8">
    <source>
        <dbReference type="Pfam" id="PF02706"/>
    </source>
</evidence>
<evidence type="ECO:0000256" key="7">
    <source>
        <dbReference type="SAM" id="Phobius"/>
    </source>
</evidence>
<evidence type="ECO:0000256" key="6">
    <source>
        <dbReference type="SAM" id="Coils"/>
    </source>
</evidence>
<dbReference type="InterPro" id="IPR003856">
    <property type="entry name" value="LPS_length_determ_N"/>
</dbReference>
<sequence length="459" mass="51622">MEKGTQLFDIANVRDILTVLFKHKYKILIAFLIIGIGVTIFAFSMPTTYESKSIVLVKFGREFMARPEEGRTGATPTIPPQAILAGEIRILTSRDLLARVIDGVGPQALYPGIANVPKRNLSHAEASVELFEQSLSVKSLPGSSLIEIVFTHRDPVMAARVVNMLVDLFKEKHLEVFGGEGTTFLENHLNIFEKKLKESESNLANFRQKYRVFSFEEQRTNLIGQRATLDTSLKAALTQISELEQKIAFTKSPRWTVDTAAELRTQLAALQQRERELLEKYVEGSRSVQNVRQEMQAAKDAVRRNTEEARQIELAKAEGELTIAKARADTLRRQLGQVEGEIRNLDARSRELTELRRETAGHEQNYQTYVKRLEESRIMDDMDQRKMVAIRVVEKAMPSPEPKKGKFSKSQLIPMGFFGGIAAGIVLAFLLEFLAPGMTVPLSAERRLGLPVIVTVVKK</sequence>
<dbReference type="PANTHER" id="PTHR32309:SF13">
    <property type="entry name" value="FERRIC ENTEROBACTIN TRANSPORT PROTEIN FEPE"/>
    <property type="match status" value="1"/>
</dbReference>
<organism evidence="9 10">
    <name type="scientific">Syntrophorhabdus aromaticivorans</name>
    <dbReference type="NCBI Taxonomy" id="328301"/>
    <lineage>
        <taxon>Bacteria</taxon>
        <taxon>Pseudomonadati</taxon>
        <taxon>Thermodesulfobacteriota</taxon>
        <taxon>Syntrophorhabdia</taxon>
        <taxon>Syntrophorhabdales</taxon>
        <taxon>Syntrophorhabdaceae</taxon>
        <taxon>Syntrophorhabdus</taxon>
    </lineage>
</organism>
<proteinExistence type="predicted"/>
<keyword evidence="5 7" id="KW-0472">Membrane</keyword>
<reference evidence="9" key="2">
    <citation type="submission" date="2020-01" db="EMBL/GenBank/DDBJ databases">
        <authorList>
            <person name="Campanaro S."/>
        </authorList>
    </citation>
    <scope>NUCLEOTIDE SEQUENCE</scope>
    <source>
        <strain evidence="9">AS06rmzACSIP_7</strain>
    </source>
</reference>
<feature type="transmembrane region" description="Helical" evidence="7">
    <location>
        <begin position="412"/>
        <end position="431"/>
    </location>
</feature>
<dbReference type="Pfam" id="PF02706">
    <property type="entry name" value="Wzz"/>
    <property type="match status" value="1"/>
</dbReference>
<dbReference type="InterPro" id="IPR050445">
    <property type="entry name" value="Bact_polysacc_biosynth/exp"/>
</dbReference>
<keyword evidence="2" id="KW-1003">Cell membrane</keyword>
<evidence type="ECO:0000256" key="5">
    <source>
        <dbReference type="ARBA" id="ARBA00023136"/>
    </source>
</evidence>
<evidence type="ECO:0000256" key="2">
    <source>
        <dbReference type="ARBA" id="ARBA00022475"/>
    </source>
</evidence>
<dbReference type="Proteomes" id="UP000777265">
    <property type="component" value="Unassembled WGS sequence"/>
</dbReference>
<evidence type="ECO:0000313" key="10">
    <source>
        <dbReference type="Proteomes" id="UP000777265"/>
    </source>
</evidence>
<feature type="coiled-coil region" evidence="6">
    <location>
        <begin position="189"/>
        <end position="358"/>
    </location>
</feature>
<reference evidence="9" key="1">
    <citation type="journal article" date="2020" name="Biotechnol. Biofuels">
        <title>New insights from the biogas microbiome by comprehensive genome-resolved metagenomics of nearly 1600 species originating from multiple anaerobic digesters.</title>
        <authorList>
            <person name="Campanaro S."/>
            <person name="Treu L."/>
            <person name="Rodriguez-R L.M."/>
            <person name="Kovalovszki A."/>
            <person name="Ziels R.M."/>
            <person name="Maus I."/>
            <person name="Zhu X."/>
            <person name="Kougias P.G."/>
            <person name="Basile A."/>
            <person name="Luo G."/>
            <person name="Schluter A."/>
            <person name="Konstantinidis K.T."/>
            <person name="Angelidaki I."/>
        </authorList>
    </citation>
    <scope>NUCLEOTIDE SEQUENCE</scope>
    <source>
        <strain evidence="9">AS06rmzACSIP_7</strain>
    </source>
</reference>
<keyword evidence="3 7" id="KW-0812">Transmembrane</keyword>
<comment type="caution">
    <text evidence="9">The sequence shown here is derived from an EMBL/GenBank/DDBJ whole genome shotgun (WGS) entry which is preliminary data.</text>
</comment>
<dbReference type="AlphaFoldDB" id="A0A351U0Q6"/>
<feature type="domain" description="Polysaccharide chain length determinant N-terminal" evidence="8">
    <location>
        <begin position="13"/>
        <end position="102"/>
    </location>
</feature>
<dbReference type="STRING" id="909663.GCA_000512235_02735"/>
<feature type="transmembrane region" description="Helical" evidence="7">
    <location>
        <begin position="25"/>
        <end position="43"/>
    </location>
</feature>
<dbReference type="GO" id="GO:0005886">
    <property type="term" value="C:plasma membrane"/>
    <property type="evidence" value="ECO:0007669"/>
    <property type="project" value="UniProtKB-SubCell"/>
</dbReference>